<dbReference type="AlphaFoldDB" id="A0A6N4SQZ9"/>
<dbReference type="Proteomes" id="UP000001822">
    <property type="component" value="Chromosome"/>
</dbReference>
<evidence type="ECO:0000313" key="2">
    <source>
        <dbReference type="Proteomes" id="UP000001822"/>
    </source>
</evidence>
<dbReference type="RefSeq" id="WP_011584873.1">
    <property type="nucleotide sequence ID" value="NC_008255.1"/>
</dbReference>
<protein>
    <submittedName>
        <fullName evidence="1">Uncharacterized protein</fullName>
    </submittedName>
</protein>
<accession>A0A6N4SQZ9</accession>
<gene>
    <name evidence="1" type="ordered locus">CHU_1487</name>
</gene>
<evidence type="ECO:0000313" key="1">
    <source>
        <dbReference type="EMBL" id="ABG58758.1"/>
    </source>
</evidence>
<dbReference type="EMBL" id="CP000383">
    <property type="protein sequence ID" value="ABG58758.1"/>
    <property type="molecule type" value="Genomic_DNA"/>
</dbReference>
<organism evidence="1 2">
    <name type="scientific">Cytophaga hutchinsonii (strain ATCC 33406 / DSM 1761 / CIP 103989 / NBRC 15051 / NCIMB 9469 / D465)</name>
    <dbReference type="NCBI Taxonomy" id="269798"/>
    <lineage>
        <taxon>Bacteria</taxon>
        <taxon>Pseudomonadati</taxon>
        <taxon>Bacteroidota</taxon>
        <taxon>Cytophagia</taxon>
        <taxon>Cytophagales</taxon>
        <taxon>Cytophagaceae</taxon>
        <taxon>Cytophaga</taxon>
    </lineage>
</organism>
<name>A0A6N4SQZ9_CYTH3</name>
<dbReference type="KEGG" id="chu:CHU_1487"/>
<reference evidence="1 2" key="1">
    <citation type="journal article" date="2007" name="Appl. Environ. Microbiol.">
        <title>Genome sequence of the cellulolytic gliding bacterium Cytophaga hutchinsonii.</title>
        <authorList>
            <person name="Xie G."/>
            <person name="Bruce D.C."/>
            <person name="Challacombe J.F."/>
            <person name="Chertkov O."/>
            <person name="Detter J.C."/>
            <person name="Gilna P."/>
            <person name="Han C.S."/>
            <person name="Lucas S."/>
            <person name="Misra M."/>
            <person name="Myers G.L."/>
            <person name="Richardson P."/>
            <person name="Tapia R."/>
            <person name="Thayer N."/>
            <person name="Thompson L.S."/>
            <person name="Brettin T.S."/>
            <person name="Henrissat B."/>
            <person name="Wilson D.B."/>
            <person name="McBride M.J."/>
        </authorList>
    </citation>
    <scope>NUCLEOTIDE SEQUENCE [LARGE SCALE GENOMIC DNA]</scope>
    <source>
        <strain evidence="2">ATCC 33406 / DSM 1761 / CIP 103989 / NBRC 15051 / NCIMB 9469 / D465</strain>
    </source>
</reference>
<proteinExistence type="predicted"/>
<sequence length="78" mass="9201">MRKKDEKYIQAVTRIEELTSQLKENPDDHGLLQELFKAEDALCKLIKDNESEVEALLKLDSELDEDNDYFNHYDITEI</sequence>
<keyword evidence="2" id="KW-1185">Reference proteome</keyword>